<dbReference type="InterPro" id="IPR025366">
    <property type="entry name" value="DUF4270"/>
</dbReference>
<dbReference type="EMBL" id="JBHUHY010000003">
    <property type="protein sequence ID" value="MFD2186537.1"/>
    <property type="molecule type" value="Genomic_DNA"/>
</dbReference>
<protein>
    <submittedName>
        <fullName evidence="1">DUF4270 domain-containing protein</fullName>
    </submittedName>
</protein>
<keyword evidence="2" id="KW-1185">Reference proteome</keyword>
<dbReference type="PROSITE" id="PS51257">
    <property type="entry name" value="PROKAR_LIPOPROTEIN"/>
    <property type="match status" value="1"/>
</dbReference>
<evidence type="ECO:0000313" key="1">
    <source>
        <dbReference type="EMBL" id="MFD2186537.1"/>
    </source>
</evidence>
<sequence length="571" mass="64748">MKLMNILTKITTLVVVIFTFLSCDDDFNSVGSEIIGDVNFRDSLYTSVPVAYSKRLERVQTNSLISGSQGNQLAFHANLLGVYNDPVYGQSVYSILSQLQPERFDPDFGDNAVLDSVVLSIPYISRPTERETVEVRLEDASTITETATTYEIDSIYQTPQPYRLSIYQSNYFLRDFDPSTTERQAYYSDDIENFGAQVEETLLYTEENFLPSAEELILTTPDGNDANSARDRTRVSPRFRVLFSDVFNKEIKDKFKELFFDKEGSIELSNASNFNNYFRGIYFKAEPLNNTGNLLYLNIREARLTLHYSYDKQDITDENEDGNTDDLIRDQEEWSLAFTGNVINSIKLDVNPIIAEELKIENQNQVNGEDNLYLKGGAGSYAVLDLFRNSIVNENGEEENELDFIKRQNWLINDVNLKFYVDQDQISSGAAEPERIYIFNVETGEVLSDYQLDTSFQLLNSADPINSILSHLGRITRDSDDAGEFYRIRITQHIIDLLNGDIGNIKLGVSVSQNVNITTNALGDTSVTNDEIIPTSSIISHEGTILYGNLPSVPESKRLKLEIFYTESKDN</sequence>
<name>A0ABW5AVN6_9FLAO</name>
<evidence type="ECO:0000313" key="2">
    <source>
        <dbReference type="Proteomes" id="UP001597344"/>
    </source>
</evidence>
<accession>A0ABW5AVN6</accession>
<dbReference type="Pfam" id="PF14092">
    <property type="entry name" value="DUF4270"/>
    <property type="match status" value="1"/>
</dbReference>
<gene>
    <name evidence="1" type="ORF">ACFSJT_07010</name>
</gene>
<reference evidence="2" key="1">
    <citation type="journal article" date="2019" name="Int. J. Syst. Evol. Microbiol.">
        <title>The Global Catalogue of Microorganisms (GCM) 10K type strain sequencing project: providing services to taxonomists for standard genome sequencing and annotation.</title>
        <authorList>
            <consortium name="The Broad Institute Genomics Platform"/>
            <consortium name="The Broad Institute Genome Sequencing Center for Infectious Disease"/>
            <person name="Wu L."/>
            <person name="Ma J."/>
        </authorList>
    </citation>
    <scope>NUCLEOTIDE SEQUENCE [LARGE SCALE GENOMIC DNA]</scope>
    <source>
        <strain evidence="2">DT92</strain>
    </source>
</reference>
<dbReference type="RefSeq" id="WP_378319510.1">
    <property type="nucleotide sequence ID" value="NZ_JBHUHY010000003.1"/>
</dbReference>
<dbReference type="Proteomes" id="UP001597344">
    <property type="component" value="Unassembled WGS sequence"/>
</dbReference>
<organism evidence="1 2">
    <name type="scientific">Aquimarina celericrescens</name>
    <dbReference type="NCBI Taxonomy" id="1964542"/>
    <lineage>
        <taxon>Bacteria</taxon>
        <taxon>Pseudomonadati</taxon>
        <taxon>Bacteroidota</taxon>
        <taxon>Flavobacteriia</taxon>
        <taxon>Flavobacteriales</taxon>
        <taxon>Flavobacteriaceae</taxon>
        <taxon>Aquimarina</taxon>
    </lineage>
</organism>
<proteinExistence type="predicted"/>
<comment type="caution">
    <text evidence="1">The sequence shown here is derived from an EMBL/GenBank/DDBJ whole genome shotgun (WGS) entry which is preliminary data.</text>
</comment>